<dbReference type="KEGG" id="tgr:Tgr7_1065"/>
<feature type="chain" id="PRO_5002870415" evidence="1">
    <location>
        <begin position="34"/>
        <end position="310"/>
    </location>
</feature>
<dbReference type="PROSITE" id="PS51318">
    <property type="entry name" value="TAT"/>
    <property type="match status" value="1"/>
</dbReference>
<feature type="signal peptide" evidence="1">
    <location>
        <begin position="1"/>
        <end position="33"/>
    </location>
</feature>
<keyword evidence="1" id="KW-0732">Signal</keyword>
<evidence type="ECO:0000313" key="3">
    <source>
        <dbReference type="EMBL" id="ACL72152.1"/>
    </source>
</evidence>
<dbReference type="eggNOG" id="COG0656">
    <property type="taxonomic scope" value="Bacteria"/>
</dbReference>
<dbReference type="STRING" id="396588.Tgr7_1065"/>
<dbReference type="PANTHER" id="PTHR43312">
    <property type="entry name" value="D-THREO-ALDOSE 1-DEHYDROGENASE"/>
    <property type="match status" value="1"/>
</dbReference>
<feature type="domain" description="NADP-dependent oxidoreductase" evidence="2">
    <location>
        <begin position="53"/>
        <end position="298"/>
    </location>
</feature>
<dbReference type="Gene3D" id="3.20.20.100">
    <property type="entry name" value="NADP-dependent oxidoreductase domain"/>
    <property type="match status" value="1"/>
</dbReference>
<evidence type="ECO:0000256" key="1">
    <source>
        <dbReference type="SAM" id="SignalP"/>
    </source>
</evidence>
<dbReference type="SUPFAM" id="SSF51430">
    <property type="entry name" value="NAD(P)-linked oxidoreductase"/>
    <property type="match status" value="1"/>
</dbReference>
<dbReference type="EMBL" id="CP001339">
    <property type="protein sequence ID" value="ACL72152.1"/>
    <property type="molecule type" value="Genomic_DNA"/>
</dbReference>
<dbReference type="InterPro" id="IPR023210">
    <property type="entry name" value="NADP_OxRdtase_dom"/>
</dbReference>
<name>B8GPI5_THISH</name>
<accession>B8GPI5</accession>
<dbReference type="Proteomes" id="UP000002383">
    <property type="component" value="Chromosome"/>
</dbReference>
<evidence type="ECO:0000259" key="2">
    <source>
        <dbReference type="Pfam" id="PF00248"/>
    </source>
</evidence>
<dbReference type="HOGENOM" id="CLU_064726_0_0_6"/>
<evidence type="ECO:0000313" key="4">
    <source>
        <dbReference type="Proteomes" id="UP000002383"/>
    </source>
</evidence>
<protein>
    <submittedName>
        <fullName evidence="3">Aldo/keto reductase</fullName>
    </submittedName>
</protein>
<sequence precursor="true">MIPRPKHLSRRRFLTWLGGASLLPLLPGVPAGANPAEILTRPIPSSGEALPVIGMGTWLTFDVGENRARRDDRTQVLRTFFEHGGQLVDSSPMYGSAEAVLGHALEQIPSPPLFSATKVWTWGQRAGESEMERSRQLWGVGRFDLMQVHNLLDWEAHLETLLRYKQEGRIRYLGMTTSHGRRHDTLERIMLGHDLDFVQFTYNMLDREAEDRLLPLARERGIAVIINRPFQRGGLFRRVEGRPLPGWGAEIGCETWAQAFLKFIVSHPAVTCAIPATTRVEHMMQNMGAAYGALPDEALRRRMLVDFNVA</sequence>
<keyword evidence="4" id="KW-1185">Reference proteome</keyword>
<dbReference type="InterPro" id="IPR006311">
    <property type="entry name" value="TAT_signal"/>
</dbReference>
<dbReference type="InterPro" id="IPR036812">
    <property type="entry name" value="NAD(P)_OxRdtase_dom_sf"/>
</dbReference>
<reference evidence="3 4" key="1">
    <citation type="journal article" date="2011" name="Stand. Genomic Sci.">
        <title>Complete genome sequence of 'Thioalkalivibrio sulfidophilus' HL-EbGr7.</title>
        <authorList>
            <person name="Muyzer G."/>
            <person name="Sorokin D.Y."/>
            <person name="Mavromatis K."/>
            <person name="Lapidus A."/>
            <person name="Clum A."/>
            <person name="Ivanova N."/>
            <person name="Pati A."/>
            <person name="d'Haeseleer P."/>
            <person name="Woyke T."/>
            <person name="Kyrpides N.C."/>
        </authorList>
    </citation>
    <scope>NUCLEOTIDE SEQUENCE [LARGE SCALE GENOMIC DNA]</scope>
    <source>
        <strain evidence="3 4">HL-EbGR7</strain>
    </source>
</reference>
<dbReference type="InterPro" id="IPR053135">
    <property type="entry name" value="AKR2_Oxidoreductase"/>
</dbReference>
<dbReference type="OrthoDB" id="8563187at2"/>
<dbReference type="Pfam" id="PF00248">
    <property type="entry name" value="Aldo_ket_red"/>
    <property type="match status" value="1"/>
</dbReference>
<organism evidence="3 4">
    <name type="scientific">Thioalkalivibrio sulfidiphilus (strain HL-EbGR7)</name>
    <dbReference type="NCBI Taxonomy" id="396588"/>
    <lineage>
        <taxon>Bacteria</taxon>
        <taxon>Pseudomonadati</taxon>
        <taxon>Pseudomonadota</taxon>
        <taxon>Gammaproteobacteria</taxon>
        <taxon>Chromatiales</taxon>
        <taxon>Ectothiorhodospiraceae</taxon>
        <taxon>Thioalkalivibrio</taxon>
    </lineage>
</organism>
<dbReference type="PANTHER" id="PTHR43312:SF1">
    <property type="entry name" value="NADP-DEPENDENT OXIDOREDUCTASE DOMAIN-CONTAINING PROTEIN"/>
    <property type="match status" value="1"/>
</dbReference>
<dbReference type="CDD" id="cd19095">
    <property type="entry name" value="AKR_PA4992-like"/>
    <property type="match status" value="1"/>
</dbReference>
<dbReference type="RefSeq" id="WP_012637636.1">
    <property type="nucleotide sequence ID" value="NC_011901.1"/>
</dbReference>
<gene>
    <name evidence="3" type="ordered locus">Tgr7_1065</name>
</gene>
<dbReference type="AlphaFoldDB" id="B8GPI5"/>
<proteinExistence type="predicted"/>